<dbReference type="InterPro" id="IPR011990">
    <property type="entry name" value="TPR-like_helical_dom_sf"/>
</dbReference>
<dbReference type="EMBL" id="CAIT01000006">
    <property type="protein sequence ID" value="CCH54385.1"/>
    <property type="molecule type" value="Genomic_DNA"/>
</dbReference>
<sequence>MKTVNKFLTTALTGALLLGSQSCSESFLERNPQGEEIVQDFFQSEDGAIKATNAIYAHLRAWQTHVFAFIAVSSLTSDDADKGSDPTDAPFMGEFDQLTMTPTNFILNDYWTGQYQGINRCNEVIQRVPQITSMNTTLRDRLVGEARFLRAYFYFNLVRTFGGVPRVTDIVQAGDPPQPRASREEIYQLIEQDLNAAIGVLPEKSGYPVADLGRATKGAAKGLLAKVAMYQKRWSDVLRLTDEIIASNEYNLNTPYERIFTEAGENSSESLFEVQNAALPQCGGGSQYAEVQSVRGQLGWGFNVPSNDLINNAYETGDPRRDATIIFPGETLFDGVSINRNTPNPAYNQKAYVAQSETRSACGIGDSNKNIRILRYGDVVLMNAEAANELGNGAQAAQRLNAVRARARGTRTGVLADVAFTSQEQMRQAIWRERRVELAMEHDRFWDLVRQGRAAQVLRAVGKNFTPGVNEVMPIPQTQIDASGGVLTQNPGY</sequence>
<name>I2GKG0_9BACT</name>
<keyword evidence="5" id="KW-0998">Cell outer membrane</keyword>
<evidence type="ECO:0000259" key="7">
    <source>
        <dbReference type="Pfam" id="PF14322"/>
    </source>
</evidence>
<dbReference type="Pfam" id="PF07980">
    <property type="entry name" value="SusD_RagB"/>
    <property type="match status" value="1"/>
</dbReference>
<evidence type="ECO:0000313" key="9">
    <source>
        <dbReference type="Proteomes" id="UP000009309"/>
    </source>
</evidence>
<accession>I2GKG0</accession>
<dbReference type="Pfam" id="PF14322">
    <property type="entry name" value="SusD-like_3"/>
    <property type="match status" value="1"/>
</dbReference>
<evidence type="ECO:0000259" key="6">
    <source>
        <dbReference type="Pfam" id="PF07980"/>
    </source>
</evidence>
<keyword evidence="9" id="KW-1185">Reference proteome</keyword>
<gene>
    <name evidence="8" type="ORF">BN8_03550</name>
</gene>
<reference evidence="8 9" key="1">
    <citation type="journal article" date="2012" name="J. Bacteriol.">
        <title>Genome Sequence of the Filamentous Bacterium Fibrisoma limi BUZ 3T.</title>
        <authorList>
            <person name="Filippini M."/>
            <person name="Qi W."/>
            <person name="Jaenicke S."/>
            <person name="Goesmann A."/>
            <person name="Smits T.H."/>
            <person name="Bagheri H.C."/>
        </authorList>
    </citation>
    <scope>NUCLEOTIDE SEQUENCE [LARGE SCALE GENOMIC DNA]</scope>
    <source>
        <strain evidence="9">BUZ 3T</strain>
    </source>
</reference>
<dbReference type="GO" id="GO:0009279">
    <property type="term" value="C:cell outer membrane"/>
    <property type="evidence" value="ECO:0007669"/>
    <property type="project" value="UniProtKB-SubCell"/>
</dbReference>
<dbReference type="CDD" id="cd08977">
    <property type="entry name" value="SusD"/>
    <property type="match status" value="1"/>
</dbReference>
<feature type="domain" description="SusD-like N-terminal" evidence="7">
    <location>
        <begin position="100"/>
        <end position="227"/>
    </location>
</feature>
<evidence type="ECO:0000256" key="4">
    <source>
        <dbReference type="ARBA" id="ARBA00023136"/>
    </source>
</evidence>
<dbReference type="STRING" id="1185876.BN8_03550"/>
<protein>
    <submittedName>
        <fullName evidence="8">RagB/SusD domain protein</fullName>
    </submittedName>
</protein>
<dbReference type="AlphaFoldDB" id="I2GKG0"/>
<evidence type="ECO:0000256" key="1">
    <source>
        <dbReference type="ARBA" id="ARBA00004442"/>
    </source>
</evidence>
<dbReference type="Gene3D" id="1.25.40.390">
    <property type="match status" value="1"/>
</dbReference>
<comment type="similarity">
    <text evidence="2">Belongs to the SusD family.</text>
</comment>
<feature type="domain" description="RagB/SusD" evidence="6">
    <location>
        <begin position="310"/>
        <end position="493"/>
    </location>
</feature>
<evidence type="ECO:0000256" key="2">
    <source>
        <dbReference type="ARBA" id="ARBA00006275"/>
    </source>
</evidence>
<evidence type="ECO:0000256" key="5">
    <source>
        <dbReference type="ARBA" id="ARBA00023237"/>
    </source>
</evidence>
<dbReference type="InterPro" id="IPR012944">
    <property type="entry name" value="SusD_RagB_dom"/>
</dbReference>
<comment type="caution">
    <text evidence="8">The sequence shown here is derived from an EMBL/GenBank/DDBJ whole genome shotgun (WGS) entry which is preliminary data.</text>
</comment>
<comment type="subcellular location">
    <subcellularLocation>
        <location evidence="1">Cell outer membrane</location>
    </subcellularLocation>
</comment>
<dbReference type="InterPro" id="IPR033985">
    <property type="entry name" value="SusD-like_N"/>
</dbReference>
<evidence type="ECO:0000256" key="3">
    <source>
        <dbReference type="ARBA" id="ARBA00022729"/>
    </source>
</evidence>
<dbReference type="OrthoDB" id="636214at2"/>
<dbReference type="RefSeq" id="WP_009282965.1">
    <property type="nucleotide sequence ID" value="NZ_CAIT01000006.1"/>
</dbReference>
<keyword evidence="4" id="KW-0472">Membrane</keyword>
<proteinExistence type="inferred from homology"/>
<dbReference type="SUPFAM" id="SSF48452">
    <property type="entry name" value="TPR-like"/>
    <property type="match status" value="1"/>
</dbReference>
<keyword evidence="3" id="KW-0732">Signal</keyword>
<dbReference type="eggNOG" id="COG0446">
    <property type="taxonomic scope" value="Bacteria"/>
</dbReference>
<dbReference type="PROSITE" id="PS51257">
    <property type="entry name" value="PROKAR_LIPOPROTEIN"/>
    <property type="match status" value="1"/>
</dbReference>
<organism evidence="8 9">
    <name type="scientific">Fibrisoma limi BUZ 3</name>
    <dbReference type="NCBI Taxonomy" id="1185876"/>
    <lineage>
        <taxon>Bacteria</taxon>
        <taxon>Pseudomonadati</taxon>
        <taxon>Bacteroidota</taxon>
        <taxon>Cytophagia</taxon>
        <taxon>Cytophagales</taxon>
        <taxon>Spirosomataceae</taxon>
        <taxon>Fibrisoma</taxon>
    </lineage>
</organism>
<dbReference type="Proteomes" id="UP000009309">
    <property type="component" value="Unassembled WGS sequence"/>
</dbReference>
<evidence type="ECO:0000313" key="8">
    <source>
        <dbReference type="EMBL" id="CCH54385.1"/>
    </source>
</evidence>